<dbReference type="Pfam" id="PF01925">
    <property type="entry name" value="TauE"/>
    <property type="match status" value="1"/>
</dbReference>
<evidence type="ECO:0000313" key="8">
    <source>
        <dbReference type="Proteomes" id="UP000186004"/>
    </source>
</evidence>
<proteinExistence type="inferred from homology"/>
<keyword evidence="4 6" id="KW-1133">Transmembrane helix</keyword>
<feature type="transmembrane region" description="Helical" evidence="6">
    <location>
        <begin position="72"/>
        <end position="94"/>
    </location>
</feature>
<evidence type="ECO:0000313" key="7">
    <source>
        <dbReference type="EMBL" id="SIQ81577.1"/>
    </source>
</evidence>
<dbReference type="InterPro" id="IPR051598">
    <property type="entry name" value="TSUP/Inactive_protease-like"/>
</dbReference>
<keyword evidence="3 6" id="KW-0812">Transmembrane</keyword>
<name>A0A1N6VUN3_9ACTN</name>
<dbReference type="GO" id="GO:0005886">
    <property type="term" value="C:plasma membrane"/>
    <property type="evidence" value="ECO:0007669"/>
    <property type="project" value="UniProtKB-SubCell"/>
</dbReference>
<dbReference type="STRING" id="1198245.SAMN05444858_104257"/>
<dbReference type="InterPro" id="IPR002781">
    <property type="entry name" value="TM_pro_TauE-like"/>
</dbReference>
<keyword evidence="5 6" id="KW-0472">Membrane</keyword>
<evidence type="ECO:0000256" key="4">
    <source>
        <dbReference type="ARBA" id="ARBA00022989"/>
    </source>
</evidence>
<reference evidence="7 8" key="1">
    <citation type="submission" date="2017-01" db="EMBL/GenBank/DDBJ databases">
        <authorList>
            <person name="Mah S.A."/>
            <person name="Swanson W.J."/>
            <person name="Moy G.W."/>
            <person name="Vacquier V.D."/>
        </authorList>
    </citation>
    <scope>NUCLEOTIDE SEQUENCE [LARGE SCALE GENOMIC DNA]</scope>
    <source>
        <strain evidence="7 8">DSM 45758</strain>
    </source>
</reference>
<comment type="similarity">
    <text evidence="2 6">Belongs to the 4-toluene sulfonate uptake permease (TSUP) (TC 2.A.102) family.</text>
</comment>
<feature type="transmembrane region" description="Helical" evidence="6">
    <location>
        <begin position="100"/>
        <end position="123"/>
    </location>
</feature>
<dbReference type="AlphaFoldDB" id="A0A1N6VUN3"/>
<comment type="subcellular location">
    <subcellularLocation>
        <location evidence="6">Cell membrane</location>
        <topology evidence="6">Multi-pass membrane protein</topology>
    </subcellularLocation>
    <subcellularLocation>
        <location evidence="1">Membrane</location>
        <topology evidence="1">Multi-pass membrane protein</topology>
    </subcellularLocation>
</comment>
<dbReference type="PANTHER" id="PTHR43701:SF12">
    <property type="entry name" value="MEMBRANE TRANSPORTER PROTEIN YTNM-RELATED"/>
    <property type="match status" value="1"/>
</dbReference>
<dbReference type="OrthoDB" id="45564at2"/>
<feature type="transmembrane region" description="Helical" evidence="6">
    <location>
        <begin position="181"/>
        <end position="198"/>
    </location>
</feature>
<sequence length="317" mass="32983">MRRLILLALVGLGAQLVDGSLGMAYGVTSTTLLLAIGTNPAAASATVHLAEIGTTLVSGASHWRFGNVDWKVVAKIGIPGAVGAFAGATFLSSLSTETAAPLMSIILLTLGLYILVRFTAVGLPKENLGKPLRKRFLAPLGVVAGFVDSTGGGGWGPVGTPAILASGRLEPRKTIGSIDTSEFLVAVAASVGFIIGIGSEGVNYAWVAALLIGGVIAAPIAAWLVRHIPPRVLGSAVGGIIILTNTRTLLRSDWIDASDNARYTFYTVIYVVWAAALAWSFQQYRKHRDEERRIIAEAEAVAMAGGVPDDKATTPAV</sequence>
<dbReference type="EMBL" id="FTNF01000004">
    <property type="protein sequence ID" value="SIQ81577.1"/>
    <property type="molecule type" value="Genomic_DNA"/>
</dbReference>
<keyword evidence="6" id="KW-1003">Cell membrane</keyword>
<accession>A0A1N6VUN3</accession>
<evidence type="ECO:0000256" key="1">
    <source>
        <dbReference type="ARBA" id="ARBA00004141"/>
    </source>
</evidence>
<keyword evidence="8" id="KW-1185">Reference proteome</keyword>
<feature type="transmembrane region" description="Helical" evidence="6">
    <location>
        <begin position="204"/>
        <end position="225"/>
    </location>
</feature>
<dbReference type="RefSeq" id="WP_076469964.1">
    <property type="nucleotide sequence ID" value="NZ_FTNF01000004.1"/>
</dbReference>
<evidence type="ECO:0000256" key="6">
    <source>
        <dbReference type="RuleBase" id="RU363041"/>
    </source>
</evidence>
<dbReference type="PANTHER" id="PTHR43701">
    <property type="entry name" value="MEMBRANE TRANSPORTER PROTEIN MJ0441-RELATED"/>
    <property type="match status" value="1"/>
</dbReference>
<evidence type="ECO:0000256" key="2">
    <source>
        <dbReference type="ARBA" id="ARBA00009142"/>
    </source>
</evidence>
<evidence type="ECO:0000256" key="5">
    <source>
        <dbReference type="ARBA" id="ARBA00023136"/>
    </source>
</evidence>
<feature type="transmembrane region" description="Helical" evidence="6">
    <location>
        <begin position="232"/>
        <end position="250"/>
    </location>
</feature>
<feature type="transmembrane region" description="Helical" evidence="6">
    <location>
        <begin position="262"/>
        <end position="281"/>
    </location>
</feature>
<gene>
    <name evidence="7" type="ORF">SAMN05444858_104257</name>
</gene>
<organism evidence="7 8">
    <name type="scientific">Micromonospora avicenniae</name>
    <dbReference type="NCBI Taxonomy" id="1198245"/>
    <lineage>
        <taxon>Bacteria</taxon>
        <taxon>Bacillati</taxon>
        <taxon>Actinomycetota</taxon>
        <taxon>Actinomycetes</taxon>
        <taxon>Micromonosporales</taxon>
        <taxon>Micromonosporaceae</taxon>
        <taxon>Micromonospora</taxon>
    </lineage>
</organism>
<dbReference type="Proteomes" id="UP000186004">
    <property type="component" value="Unassembled WGS sequence"/>
</dbReference>
<protein>
    <recommendedName>
        <fullName evidence="6">Probable membrane transporter protein</fullName>
    </recommendedName>
</protein>
<evidence type="ECO:0000256" key="3">
    <source>
        <dbReference type="ARBA" id="ARBA00022692"/>
    </source>
</evidence>